<dbReference type="GO" id="GO:0005737">
    <property type="term" value="C:cytoplasm"/>
    <property type="evidence" value="ECO:0007669"/>
    <property type="project" value="TreeGrafter"/>
</dbReference>
<dbReference type="GO" id="GO:0000278">
    <property type="term" value="P:mitotic cell cycle"/>
    <property type="evidence" value="ECO:0007669"/>
    <property type="project" value="TreeGrafter"/>
</dbReference>
<dbReference type="PANTHER" id="PTHR44414">
    <property type="entry name" value="PROTEIN NEDD1"/>
    <property type="match status" value="1"/>
</dbReference>
<dbReference type="InterPro" id="IPR052818">
    <property type="entry name" value="NEDD1_Spindle_Assembly"/>
</dbReference>
<feature type="repeat" description="WD" evidence="1">
    <location>
        <begin position="101"/>
        <end position="143"/>
    </location>
</feature>
<feature type="non-terminal residue" evidence="2">
    <location>
        <position position="1"/>
    </location>
</feature>
<dbReference type="GO" id="GO:0000922">
    <property type="term" value="C:spindle pole"/>
    <property type="evidence" value="ECO:0007669"/>
    <property type="project" value="TreeGrafter"/>
</dbReference>
<dbReference type="Gene3D" id="2.130.10.10">
    <property type="entry name" value="YVTN repeat-like/Quinoprotein amine dehydrogenase"/>
    <property type="match status" value="1"/>
</dbReference>
<proteinExistence type="predicted"/>
<dbReference type="InterPro" id="IPR036322">
    <property type="entry name" value="WD40_repeat_dom_sf"/>
</dbReference>
<dbReference type="Proteomes" id="UP000485058">
    <property type="component" value="Unassembled WGS sequence"/>
</dbReference>
<sequence length="170" mass="17897">MERPKLRGLTTERADRARRHGTLVLADGAVLLHVPGSTDTLAELSAPEVANGRTAHHTGGLAKRSLCFSPLEPSLLAAASDDGGVHLWSIRGERPQHYALARRHAGPVAGVSFSTASAPLLFSCGADGQVLMWDRRAGEGAPEVQRALLPSRLSCMAMRDDGVTMAVGAT</sequence>
<dbReference type="AlphaFoldDB" id="A0A699ZIM8"/>
<dbReference type="EMBL" id="BLLF01001336">
    <property type="protein sequence ID" value="GFH18674.1"/>
    <property type="molecule type" value="Genomic_DNA"/>
</dbReference>
<dbReference type="PROSITE" id="PS50082">
    <property type="entry name" value="WD_REPEATS_2"/>
    <property type="match status" value="1"/>
</dbReference>
<accession>A0A699ZIM8</accession>
<dbReference type="SMART" id="SM00320">
    <property type="entry name" value="WD40"/>
    <property type="match status" value="2"/>
</dbReference>
<dbReference type="GO" id="GO:0005814">
    <property type="term" value="C:centriole"/>
    <property type="evidence" value="ECO:0007669"/>
    <property type="project" value="TreeGrafter"/>
</dbReference>
<keyword evidence="3" id="KW-1185">Reference proteome</keyword>
<comment type="caution">
    <text evidence="2">The sequence shown here is derived from an EMBL/GenBank/DDBJ whole genome shotgun (WGS) entry which is preliminary data.</text>
</comment>
<dbReference type="GO" id="GO:0036064">
    <property type="term" value="C:ciliary basal body"/>
    <property type="evidence" value="ECO:0007669"/>
    <property type="project" value="TreeGrafter"/>
</dbReference>
<dbReference type="Pfam" id="PF00400">
    <property type="entry name" value="WD40"/>
    <property type="match status" value="2"/>
</dbReference>
<dbReference type="InterPro" id="IPR015943">
    <property type="entry name" value="WD40/YVTN_repeat-like_dom_sf"/>
</dbReference>
<name>A0A699ZIM8_HAELA</name>
<dbReference type="InterPro" id="IPR001680">
    <property type="entry name" value="WD40_rpt"/>
</dbReference>
<keyword evidence="1" id="KW-0853">WD repeat</keyword>
<evidence type="ECO:0000313" key="2">
    <source>
        <dbReference type="EMBL" id="GFH18674.1"/>
    </source>
</evidence>
<organism evidence="2 3">
    <name type="scientific">Haematococcus lacustris</name>
    <name type="common">Green alga</name>
    <name type="synonym">Haematococcus pluvialis</name>
    <dbReference type="NCBI Taxonomy" id="44745"/>
    <lineage>
        <taxon>Eukaryota</taxon>
        <taxon>Viridiplantae</taxon>
        <taxon>Chlorophyta</taxon>
        <taxon>core chlorophytes</taxon>
        <taxon>Chlorophyceae</taxon>
        <taxon>CS clade</taxon>
        <taxon>Chlamydomonadales</taxon>
        <taxon>Haematococcaceae</taxon>
        <taxon>Haematococcus</taxon>
    </lineage>
</organism>
<protein>
    <submittedName>
        <fullName evidence="2">WD_REPEATS_REGION domain-containing protein</fullName>
    </submittedName>
</protein>
<dbReference type="PANTHER" id="PTHR44414:SF1">
    <property type="entry name" value="PROTEIN NEDD1"/>
    <property type="match status" value="1"/>
</dbReference>
<gene>
    <name evidence="2" type="ORF">HaLaN_15516</name>
</gene>
<dbReference type="GO" id="GO:0043015">
    <property type="term" value="F:gamma-tubulin binding"/>
    <property type="evidence" value="ECO:0007669"/>
    <property type="project" value="TreeGrafter"/>
</dbReference>
<evidence type="ECO:0000256" key="1">
    <source>
        <dbReference type="PROSITE-ProRule" id="PRU00221"/>
    </source>
</evidence>
<feature type="non-terminal residue" evidence="2">
    <location>
        <position position="170"/>
    </location>
</feature>
<dbReference type="GO" id="GO:0007020">
    <property type="term" value="P:microtubule nucleation"/>
    <property type="evidence" value="ECO:0007669"/>
    <property type="project" value="TreeGrafter"/>
</dbReference>
<reference evidence="2 3" key="1">
    <citation type="submission" date="2020-02" db="EMBL/GenBank/DDBJ databases">
        <title>Draft genome sequence of Haematococcus lacustris strain NIES-144.</title>
        <authorList>
            <person name="Morimoto D."/>
            <person name="Nakagawa S."/>
            <person name="Yoshida T."/>
            <person name="Sawayama S."/>
        </authorList>
    </citation>
    <scope>NUCLEOTIDE SEQUENCE [LARGE SCALE GENOMIC DNA]</scope>
    <source>
        <strain evidence="2 3">NIES-144</strain>
    </source>
</reference>
<evidence type="ECO:0000313" key="3">
    <source>
        <dbReference type="Proteomes" id="UP000485058"/>
    </source>
</evidence>
<dbReference type="SUPFAM" id="SSF50978">
    <property type="entry name" value="WD40 repeat-like"/>
    <property type="match status" value="1"/>
</dbReference>